<accession>A0A250JSD5</accession>
<keyword evidence="2" id="KW-1185">Reference proteome</keyword>
<proteinExistence type="predicted"/>
<protein>
    <recommendedName>
        <fullName evidence="3">Zinc-finger domain-containing protein</fullName>
    </recommendedName>
</protein>
<evidence type="ECO:0000313" key="2">
    <source>
        <dbReference type="Proteomes" id="UP000217343"/>
    </source>
</evidence>
<gene>
    <name evidence="1" type="ORF">MYMAC_001628</name>
</gene>
<dbReference type="AlphaFoldDB" id="A0A250JSD5"/>
<dbReference type="KEGG" id="mmas:MYMAC_001628"/>
<evidence type="ECO:0000313" key="1">
    <source>
        <dbReference type="EMBL" id="ATB46036.1"/>
    </source>
</evidence>
<dbReference type="EMBL" id="CP022203">
    <property type="protein sequence ID" value="ATB46036.1"/>
    <property type="molecule type" value="Genomic_DNA"/>
</dbReference>
<evidence type="ECO:0008006" key="3">
    <source>
        <dbReference type="Google" id="ProtNLM"/>
    </source>
</evidence>
<dbReference type="OrthoDB" id="5492653at2"/>
<name>A0A250JSD5_9BACT</name>
<reference evidence="1 2" key="1">
    <citation type="submission" date="2017-06" db="EMBL/GenBank/DDBJ databases">
        <title>Sequencing and comparative analysis of myxobacterial genomes.</title>
        <authorList>
            <person name="Rupp O."/>
            <person name="Goesmann A."/>
            <person name="Sogaard-Andersen L."/>
        </authorList>
    </citation>
    <scope>NUCLEOTIDE SEQUENCE [LARGE SCALE GENOMIC DNA]</scope>
    <source>
        <strain evidence="1 2">DSM 14697</strain>
    </source>
</reference>
<dbReference type="Proteomes" id="UP000217343">
    <property type="component" value="Chromosome"/>
</dbReference>
<dbReference type="RefSeq" id="WP_095957663.1">
    <property type="nucleotide sequence ID" value="NZ_CP022203.1"/>
</dbReference>
<sequence>MIVGDTLSRYAARRSQLLSGTASPGEVLEAAGDLLRRRSRLETEGVDAALRGLGRPQVEAWLKSQKPQSLQPVLLRAAEEAVEVVLDGGEEADMWRTSALEGLSARDRAASAAHALAVWEGFHGALDGDAAQLRDRFLAALQSLDSALSSRARWFIPLNPQRRQERDLLEPAEQDAAWWFSARAGCDDLVATWTASPQTLTSHLQECEACRADMADAAPVDMPPRRHLTAEDLWRLDMGLLSEDERTRLDAHTARCGECAQAVLALDEGEAAIDEALDMEEDGTVARSARTSRAPVSHRAHAARLPEQREVLDERRDFRVVLVRERQRVRLLVQPLAGRTVTAAVFLSPGRPSLKPAHGPEGIAFDLTSASATGARSAHLSVQAGSETLERDFAF</sequence>
<organism evidence="1 2">
    <name type="scientific">Corallococcus macrosporus DSM 14697</name>
    <dbReference type="NCBI Taxonomy" id="1189310"/>
    <lineage>
        <taxon>Bacteria</taxon>
        <taxon>Pseudomonadati</taxon>
        <taxon>Myxococcota</taxon>
        <taxon>Myxococcia</taxon>
        <taxon>Myxococcales</taxon>
        <taxon>Cystobacterineae</taxon>
        <taxon>Myxococcaceae</taxon>
        <taxon>Corallococcus</taxon>
    </lineage>
</organism>